<dbReference type="GO" id="GO:0016020">
    <property type="term" value="C:membrane"/>
    <property type="evidence" value="ECO:0007669"/>
    <property type="project" value="TreeGrafter"/>
</dbReference>
<keyword evidence="5" id="KW-1185">Reference proteome</keyword>
<dbReference type="CDD" id="cd05233">
    <property type="entry name" value="SDR_c"/>
    <property type="match status" value="1"/>
</dbReference>
<evidence type="ECO:0000256" key="2">
    <source>
        <dbReference type="ARBA" id="ARBA00023002"/>
    </source>
</evidence>
<dbReference type="STRING" id="226910.UCMB321_3030"/>
<reference evidence="4 5" key="1">
    <citation type="submission" date="2015-01" db="EMBL/GenBank/DDBJ databases">
        <title>Complete genome of Pseudomonas batumici UCM B-321 producer of the batumin antibiotic with strong antistaphilococcal and potential anticancer activity.</title>
        <authorList>
            <person name="Klochko V.V."/>
            <person name="Zelena L.B."/>
            <person name="Elena K.A."/>
            <person name="Reva O.N."/>
        </authorList>
    </citation>
    <scope>NUCLEOTIDE SEQUENCE [LARGE SCALE GENOMIC DNA]</scope>
    <source>
        <strain evidence="4 5">UCM B-321</strain>
    </source>
</reference>
<dbReference type="InterPro" id="IPR020904">
    <property type="entry name" value="Sc_DH/Rdtase_CS"/>
</dbReference>
<dbReference type="PANTHER" id="PTHR44196">
    <property type="entry name" value="DEHYDROGENASE/REDUCTASE SDR FAMILY MEMBER 7B"/>
    <property type="match status" value="1"/>
</dbReference>
<dbReference type="InterPro" id="IPR036291">
    <property type="entry name" value="NAD(P)-bd_dom_sf"/>
</dbReference>
<dbReference type="PANTHER" id="PTHR44196:SF2">
    <property type="entry name" value="SHORT-CHAIN DEHYDROGENASE-RELATED"/>
    <property type="match status" value="1"/>
</dbReference>
<dbReference type="OrthoDB" id="9793325at2"/>
<name>A0A0C2I870_9PSED</name>
<dbReference type="PRINTS" id="PR00080">
    <property type="entry name" value="SDRFAMILY"/>
</dbReference>
<proteinExistence type="inferred from homology"/>
<evidence type="ECO:0000256" key="3">
    <source>
        <dbReference type="RuleBase" id="RU000363"/>
    </source>
</evidence>
<dbReference type="InterPro" id="IPR002347">
    <property type="entry name" value="SDR_fam"/>
</dbReference>
<protein>
    <submittedName>
        <fullName evidence="4">3-oxoacyl-(Acyl-carrier protein) reductase</fullName>
    </submittedName>
</protein>
<gene>
    <name evidence="4" type="ORF">UCMB321_3030</name>
</gene>
<dbReference type="PRINTS" id="PR00081">
    <property type="entry name" value="GDHRDH"/>
</dbReference>
<dbReference type="SUPFAM" id="SSF51735">
    <property type="entry name" value="NAD(P)-binding Rossmann-fold domains"/>
    <property type="match status" value="1"/>
</dbReference>
<evidence type="ECO:0000313" key="5">
    <source>
        <dbReference type="Proteomes" id="UP000031535"/>
    </source>
</evidence>
<dbReference type="PATRIC" id="fig|226910.6.peg.3019"/>
<dbReference type="PROSITE" id="PS00061">
    <property type="entry name" value="ADH_SHORT"/>
    <property type="match status" value="1"/>
</dbReference>
<sequence>MRYALITGASGGIGAELAKLFARDGIGLVLCSSPRSRDNLQALVAELKGLYPIEAYGLCEDLSLPGAAGRLIEQVNALKLPVEFLVNNAGAGIVGLAYQDYDATQLTAMLQLNIVTLSQLTLHYVKPMIERGHGRILNLSSSAGYVVPHGLEAAYAASKAYVISVSESLSHDLRRTGVTCTHLAPGPTRTNFFVAAGLVDERRMAKLGYSQPDDIARIGYRAMHAGRSAVMPGISNNIVTWLARISPSRTLTGNISAYVVSRELD</sequence>
<dbReference type="Proteomes" id="UP000031535">
    <property type="component" value="Unassembled WGS sequence"/>
</dbReference>
<dbReference type="RefSeq" id="WP_040068209.1">
    <property type="nucleotide sequence ID" value="NZ_JXDG01000040.1"/>
</dbReference>
<evidence type="ECO:0000313" key="4">
    <source>
        <dbReference type="EMBL" id="KIH83080.1"/>
    </source>
</evidence>
<comment type="caution">
    <text evidence="4">The sequence shown here is derived from an EMBL/GenBank/DDBJ whole genome shotgun (WGS) entry which is preliminary data.</text>
</comment>
<comment type="similarity">
    <text evidence="1 3">Belongs to the short-chain dehydrogenases/reductases (SDR) family.</text>
</comment>
<keyword evidence="2" id="KW-0560">Oxidoreductase</keyword>
<evidence type="ECO:0000256" key="1">
    <source>
        <dbReference type="ARBA" id="ARBA00006484"/>
    </source>
</evidence>
<dbReference type="GO" id="GO:0016491">
    <property type="term" value="F:oxidoreductase activity"/>
    <property type="evidence" value="ECO:0007669"/>
    <property type="project" value="UniProtKB-KW"/>
</dbReference>
<dbReference type="AlphaFoldDB" id="A0A0C2I870"/>
<accession>A0A0C2I870</accession>
<dbReference type="Pfam" id="PF00106">
    <property type="entry name" value="adh_short"/>
    <property type="match status" value="1"/>
</dbReference>
<organism evidence="4 5">
    <name type="scientific">Pseudomonas batumici</name>
    <dbReference type="NCBI Taxonomy" id="226910"/>
    <lineage>
        <taxon>Bacteria</taxon>
        <taxon>Pseudomonadati</taxon>
        <taxon>Pseudomonadota</taxon>
        <taxon>Gammaproteobacteria</taxon>
        <taxon>Pseudomonadales</taxon>
        <taxon>Pseudomonadaceae</taxon>
        <taxon>Pseudomonas</taxon>
    </lineage>
</organism>
<dbReference type="Gene3D" id="3.40.50.720">
    <property type="entry name" value="NAD(P)-binding Rossmann-like Domain"/>
    <property type="match status" value="1"/>
</dbReference>
<dbReference type="EMBL" id="JXDG01000040">
    <property type="protein sequence ID" value="KIH83080.1"/>
    <property type="molecule type" value="Genomic_DNA"/>
</dbReference>